<dbReference type="GO" id="GO:0007165">
    <property type="term" value="P:signal transduction"/>
    <property type="evidence" value="ECO:0007669"/>
    <property type="project" value="UniProtKB-KW"/>
</dbReference>
<dbReference type="STRING" id="1834191.A5886_000223"/>
<dbReference type="RefSeq" id="WP_086273249.1">
    <property type="nucleotide sequence ID" value="NZ_NGKU01000001.1"/>
</dbReference>
<dbReference type="PROSITE" id="PS50111">
    <property type="entry name" value="CHEMOTAXIS_TRANSDUC_2"/>
    <property type="match status" value="1"/>
</dbReference>
<dbReference type="OrthoDB" id="9765776at2"/>
<dbReference type="AlphaFoldDB" id="A0A242A3H0"/>
<dbReference type="InterPro" id="IPR000014">
    <property type="entry name" value="PAS"/>
</dbReference>
<dbReference type="Pfam" id="PF13426">
    <property type="entry name" value="PAS_9"/>
    <property type="match status" value="1"/>
</dbReference>
<feature type="domain" description="PAS" evidence="4">
    <location>
        <begin position="10"/>
        <end position="52"/>
    </location>
</feature>
<reference evidence="5 6" key="1">
    <citation type="submission" date="2017-05" db="EMBL/GenBank/DDBJ databases">
        <title>The Genome Sequence of Enterococcus sp. 8G7_MSG3316.</title>
        <authorList>
            <consortium name="The Broad Institute Genomics Platform"/>
            <consortium name="The Broad Institute Genomic Center for Infectious Diseases"/>
            <person name="Earl A."/>
            <person name="Manson A."/>
            <person name="Schwartman J."/>
            <person name="Gilmore M."/>
            <person name="Abouelleil A."/>
            <person name="Cao P."/>
            <person name="Chapman S."/>
            <person name="Cusick C."/>
            <person name="Shea T."/>
            <person name="Young S."/>
            <person name="Neafsey D."/>
            <person name="Nusbaum C."/>
            <person name="Birren B."/>
        </authorList>
    </citation>
    <scope>NUCLEOTIDE SEQUENCE [LARGE SCALE GENOMIC DNA]</scope>
    <source>
        <strain evidence="5 6">8G7_MSG3316</strain>
    </source>
</reference>
<dbReference type="InterPro" id="IPR004089">
    <property type="entry name" value="MCPsignal_dom"/>
</dbReference>
<keyword evidence="1 2" id="KW-0807">Transducer</keyword>
<name>A0A242A3H0_9ENTE</name>
<dbReference type="PANTHER" id="PTHR32089:SF112">
    <property type="entry name" value="LYSOZYME-LIKE PROTEIN-RELATED"/>
    <property type="match status" value="1"/>
</dbReference>
<keyword evidence="6" id="KW-1185">Reference proteome</keyword>
<dbReference type="Proteomes" id="UP000195043">
    <property type="component" value="Unassembled WGS sequence"/>
</dbReference>
<evidence type="ECO:0000313" key="5">
    <source>
        <dbReference type="EMBL" id="OTN75153.1"/>
    </source>
</evidence>
<dbReference type="GO" id="GO:0016020">
    <property type="term" value="C:membrane"/>
    <property type="evidence" value="ECO:0007669"/>
    <property type="project" value="InterPro"/>
</dbReference>
<dbReference type="Gene3D" id="1.10.287.950">
    <property type="entry name" value="Methyl-accepting chemotaxis protein"/>
    <property type="match status" value="1"/>
</dbReference>
<dbReference type="PANTHER" id="PTHR32089">
    <property type="entry name" value="METHYL-ACCEPTING CHEMOTAXIS PROTEIN MCPB"/>
    <property type="match status" value="1"/>
</dbReference>
<dbReference type="EMBL" id="NGKU01000001">
    <property type="protein sequence ID" value="OTN75153.1"/>
    <property type="molecule type" value="Genomic_DNA"/>
</dbReference>
<sequence>MNFTLAGDQNDHLLRAIFKELAVIVFDTNKHVVFANDIMADVLGYSTEEIIGLPHKTFCDTTYANSQSYQDFWFQLLDTKKSFQDKIIRKNKQGDTLILEGVYFPVLDEHHEVNHVVKIAFDITQRETTLAVTVKKVQESAAVLTHLSDSGHQQVDLLSTNLTKVNALSDQNQQTSQSLEAQIEEVAHVLQDINRIAQQTKLLSFNAAIETARIGEQAAGFRVVTDEMQKLAEQTKQLTHGIDAALKAINAQARLVLESSDATKDTLNASQQRLFDVLKSYNQLQETAGLLKDEARFLMKENELTT</sequence>
<dbReference type="Gene3D" id="3.30.450.20">
    <property type="entry name" value="PAS domain"/>
    <property type="match status" value="1"/>
</dbReference>
<dbReference type="PROSITE" id="PS50112">
    <property type="entry name" value="PAS"/>
    <property type="match status" value="1"/>
</dbReference>
<evidence type="ECO:0000259" key="4">
    <source>
        <dbReference type="PROSITE" id="PS50112"/>
    </source>
</evidence>
<evidence type="ECO:0000256" key="2">
    <source>
        <dbReference type="PROSITE-ProRule" id="PRU00284"/>
    </source>
</evidence>
<dbReference type="SUPFAM" id="SSF58104">
    <property type="entry name" value="Methyl-accepting chemotaxis protein (MCP) signaling domain"/>
    <property type="match status" value="1"/>
</dbReference>
<proteinExistence type="predicted"/>
<evidence type="ECO:0008006" key="7">
    <source>
        <dbReference type="Google" id="ProtNLM"/>
    </source>
</evidence>
<dbReference type="NCBIfam" id="TIGR00229">
    <property type="entry name" value="sensory_box"/>
    <property type="match status" value="1"/>
</dbReference>
<feature type="domain" description="Methyl-accepting transducer" evidence="3">
    <location>
        <begin position="122"/>
        <end position="306"/>
    </location>
</feature>
<comment type="caution">
    <text evidence="5">The sequence shown here is derived from an EMBL/GenBank/DDBJ whole genome shotgun (WGS) entry which is preliminary data.</text>
</comment>
<dbReference type="Pfam" id="PF00015">
    <property type="entry name" value="MCPsignal"/>
    <property type="match status" value="1"/>
</dbReference>
<protein>
    <recommendedName>
        <fullName evidence="7">Methyl-accepting transducer domain-containing protein</fullName>
    </recommendedName>
</protein>
<evidence type="ECO:0000256" key="1">
    <source>
        <dbReference type="ARBA" id="ARBA00023224"/>
    </source>
</evidence>
<evidence type="ECO:0000313" key="6">
    <source>
        <dbReference type="Proteomes" id="UP000195043"/>
    </source>
</evidence>
<organism evidence="5 6">
    <name type="scientific">Candidatus Enterococcus testudinis</name>
    <dbReference type="NCBI Taxonomy" id="1834191"/>
    <lineage>
        <taxon>Bacteria</taxon>
        <taxon>Bacillati</taxon>
        <taxon>Bacillota</taxon>
        <taxon>Bacilli</taxon>
        <taxon>Lactobacillales</taxon>
        <taxon>Enterococcaceae</taxon>
        <taxon>Enterococcus</taxon>
    </lineage>
</organism>
<accession>A0A242A3H0</accession>
<evidence type="ECO:0000259" key="3">
    <source>
        <dbReference type="PROSITE" id="PS50111"/>
    </source>
</evidence>
<gene>
    <name evidence="5" type="ORF">A5886_000223</name>
</gene>
<dbReference type="CDD" id="cd00130">
    <property type="entry name" value="PAS"/>
    <property type="match status" value="1"/>
</dbReference>